<accession>A0A812LFS1</accession>
<dbReference type="Gene3D" id="3.30.1220.10">
    <property type="entry name" value="CobW-like, C-terminal domain"/>
    <property type="match status" value="1"/>
</dbReference>
<dbReference type="GO" id="GO:0005737">
    <property type="term" value="C:cytoplasm"/>
    <property type="evidence" value="ECO:0007669"/>
    <property type="project" value="TreeGrafter"/>
</dbReference>
<evidence type="ECO:0000256" key="2">
    <source>
        <dbReference type="ARBA" id="ARBA00022801"/>
    </source>
</evidence>
<evidence type="ECO:0000259" key="7">
    <source>
        <dbReference type="Pfam" id="PF02492"/>
    </source>
</evidence>
<dbReference type="Gene3D" id="3.40.50.300">
    <property type="entry name" value="P-loop containing nucleotide triphosphate hydrolases"/>
    <property type="match status" value="1"/>
</dbReference>
<comment type="similarity">
    <text evidence="4">Belongs to the SIMIBI class G3E GTPase family. ZNG1 subfamily.</text>
</comment>
<keyword evidence="1" id="KW-0547">Nucleotide-binding</keyword>
<dbReference type="InterPro" id="IPR011629">
    <property type="entry name" value="CobW-like_C"/>
</dbReference>
<dbReference type="EMBL" id="CAJNJA010009209">
    <property type="protein sequence ID" value="CAE7244233.1"/>
    <property type="molecule type" value="Genomic_DNA"/>
</dbReference>
<evidence type="ECO:0000313" key="9">
    <source>
        <dbReference type="EMBL" id="CAE7244233.1"/>
    </source>
</evidence>
<feature type="transmembrane region" description="Helical" evidence="6">
    <location>
        <begin position="58"/>
        <end position="77"/>
    </location>
</feature>
<dbReference type="InterPro" id="IPR036627">
    <property type="entry name" value="CobW-likC_sf"/>
</dbReference>
<evidence type="ECO:0000256" key="6">
    <source>
        <dbReference type="SAM" id="Phobius"/>
    </source>
</evidence>
<dbReference type="InterPro" id="IPR051316">
    <property type="entry name" value="Zinc-reg_GTPase_activator"/>
</dbReference>
<protein>
    <submittedName>
        <fullName evidence="9">CBWD5 protein</fullName>
    </submittedName>
</protein>
<dbReference type="SUPFAM" id="SSF90002">
    <property type="entry name" value="Hypothetical protein YjiA, C-terminal domain"/>
    <property type="match status" value="1"/>
</dbReference>
<dbReference type="SUPFAM" id="SSF52540">
    <property type="entry name" value="P-loop containing nucleoside triphosphate hydrolases"/>
    <property type="match status" value="1"/>
</dbReference>
<name>A0A812LFS1_9DINO</name>
<organism evidence="9 10">
    <name type="scientific">Symbiodinium necroappetens</name>
    <dbReference type="NCBI Taxonomy" id="1628268"/>
    <lineage>
        <taxon>Eukaryota</taxon>
        <taxon>Sar</taxon>
        <taxon>Alveolata</taxon>
        <taxon>Dinophyceae</taxon>
        <taxon>Suessiales</taxon>
        <taxon>Symbiodiniaceae</taxon>
        <taxon>Symbiodinium</taxon>
    </lineage>
</organism>
<feature type="domain" description="CobW/HypB/UreG nucleotide-binding" evidence="7">
    <location>
        <begin position="134"/>
        <end position="301"/>
    </location>
</feature>
<dbReference type="PANTHER" id="PTHR13748:SF62">
    <property type="entry name" value="COBW DOMAIN-CONTAINING PROTEIN"/>
    <property type="match status" value="1"/>
</dbReference>
<evidence type="ECO:0000256" key="4">
    <source>
        <dbReference type="ARBA" id="ARBA00034320"/>
    </source>
</evidence>
<gene>
    <name evidence="9" type="primary">CBWD5</name>
    <name evidence="9" type="ORF">SNEC2469_LOCUS4646</name>
</gene>
<keyword evidence="2" id="KW-0378">Hydrolase</keyword>
<dbReference type="Pfam" id="PF07683">
    <property type="entry name" value="CobW_C"/>
    <property type="match status" value="1"/>
</dbReference>
<comment type="catalytic activity">
    <reaction evidence="5">
        <text>GTP + H2O = GDP + phosphate + H(+)</text>
        <dbReference type="Rhea" id="RHEA:19669"/>
        <dbReference type="ChEBI" id="CHEBI:15377"/>
        <dbReference type="ChEBI" id="CHEBI:15378"/>
        <dbReference type="ChEBI" id="CHEBI:37565"/>
        <dbReference type="ChEBI" id="CHEBI:43474"/>
        <dbReference type="ChEBI" id="CHEBI:58189"/>
    </reaction>
    <physiologicalReaction direction="left-to-right" evidence="5">
        <dbReference type="Rhea" id="RHEA:19670"/>
    </physiologicalReaction>
</comment>
<keyword evidence="6" id="KW-0812">Transmembrane</keyword>
<feature type="transmembrane region" description="Helical" evidence="6">
    <location>
        <begin position="6"/>
        <end position="26"/>
    </location>
</feature>
<evidence type="ECO:0000313" key="10">
    <source>
        <dbReference type="Proteomes" id="UP000601435"/>
    </source>
</evidence>
<dbReference type="GO" id="GO:0000166">
    <property type="term" value="F:nucleotide binding"/>
    <property type="evidence" value="ECO:0007669"/>
    <property type="project" value="UniProtKB-KW"/>
</dbReference>
<evidence type="ECO:0000256" key="5">
    <source>
        <dbReference type="ARBA" id="ARBA00049117"/>
    </source>
</evidence>
<reference evidence="9" key="1">
    <citation type="submission" date="2021-02" db="EMBL/GenBank/DDBJ databases">
        <authorList>
            <person name="Dougan E. K."/>
            <person name="Rhodes N."/>
            <person name="Thang M."/>
            <person name="Chan C."/>
        </authorList>
    </citation>
    <scope>NUCLEOTIDE SEQUENCE</scope>
</reference>
<keyword evidence="6" id="KW-0472">Membrane</keyword>
<dbReference type="CDD" id="cd03112">
    <property type="entry name" value="CobW-like"/>
    <property type="match status" value="1"/>
</dbReference>
<keyword evidence="6" id="KW-1133">Transmembrane helix</keyword>
<dbReference type="GO" id="GO:0016787">
    <property type="term" value="F:hydrolase activity"/>
    <property type="evidence" value="ECO:0007669"/>
    <property type="project" value="UniProtKB-KW"/>
</dbReference>
<evidence type="ECO:0000256" key="3">
    <source>
        <dbReference type="ARBA" id="ARBA00023186"/>
    </source>
</evidence>
<sequence length="476" mass="52497">MILPDAFDFLASPFLVPVLCTGAVFWMHSKKQKPDETSQLRQMLWGIQFEPFRQQQQLMIGLLSCLGLLLLVAAAAVRLGPLAGALALAVASLGLRPLWRLVLGKLRRLRSRNLLCSKGGSADSDLEPCEAKLPVWIVTGFLGSGKTTLVNHILRQGHRLLVIQNETGDTSLDAELVIEAAGEENVMLINGCACCQIRRDLRDLLCRVRDKGMGDVEGIVIECCGLADPRAVVQTFLLDEEMKRSLQIQEVIAVIDAAHVARHLLATTSTPAARLVEVQIAFASVLLLNKIDQCDDFDALRPAIRAINSVQILPCTYCEVDFATLFAGAGKGPCTKPWRQDGGWSPFRALTEDIQLRSICVSDHEDQQPSPEGPLPDRPQIRCISVRVWGSLELDAFNRWVLRTLQDMDVMRAKGVLAISGYDAKFAFQAVHVAFDGTVALASKWGKDERRFSEVVIIGFEVRADLIEHGLKRCRA</sequence>
<proteinExistence type="inferred from homology"/>
<keyword evidence="3" id="KW-0143">Chaperone</keyword>
<dbReference type="OrthoDB" id="422617at2759"/>
<dbReference type="Proteomes" id="UP000601435">
    <property type="component" value="Unassembled WGS sequence"/>
</dbReference>
<dbReference type="Pfam" id="PF02492">
    <property type="entry name" value="cobW"/>
    <property type="match status" value="1"/>
</dbReference>
<feature type="domain" description="CobW C-terminal" evidence="8">
    <location>
        <begin position="382"/>
        <end position="475"/>
    </location>
</feature>
<evidence type="ECO:0000256" key="1">
    <source>
        <dbReference type="ARBA" id="ARBA00022741"/>
    </source>
</evidence>
<dbReference type="InterPro" id="IPR003495">
    <property type="entry name" value="CobW/HypB/UreG_nucleotide-bd"/>
</dbReference>
<dbReference type="PANTHER" id="PTHR13748">
    <property type="entry name" value="COBW-RELATED"/>
    <property type="match status" value="1"/>
</dbReference>
<dbReference type="AlphaFoldDB" id="A0A812LFS1"/>
<keyword evidence="10" id="KW-1185">Reference proteome</keyword>
<dbReference type="InterPro" id="IPR027417">
    <property type="entry name" value="P-loop_NTPase"/>
</dbReference>
<comment type="caution">
    <text evidence="9">The sequence shown here is derived from an EMBL/GenBank/DDBJ whole genome shotgun (WGS) entry which is preliminary data.</text>
</comment>
<evidence type="ECO:0000259" key="8">
    <source>
        <dbReference type="Pfam" id="PF07683"/>
    </source>
</evidence>